<comment type="caution">
    <text evidence="3">The sequence shown here is derived from an EMBL/GenBank/DDBJ whole genome shotgun (WGS) entry which is preliminary data.</text>
</comment>
<comment type="catalytic activity">
    <reaction evidence="1">
        <text>a 1,2-diacyl-sn-glycero-3-phospho-(1'-sn-glycero-3'-phosphate) + H2O = a 1,2-diacyl-sn-glycero-3-phospho-(1'-sn-glycerol) + phosphate</text>
        <dbReference type="Rhea" id="RHEA:33751"/>
        <dbReference type="ChEBI" id="CHEBI:15377"/>
        <dbReference type="ChEBI" id="CHEBI:43474"/>
        <dbReference type="ChEBI" id="CHEBI:60110"/>
        <dbReference type="ChEBI" id="CHEBI:64716"/>
        <dbReference type="EC" id="3.1.3.27"/>
    </reaction>
</comment>
<dbReference type="GO" id="GO:0009395">
    <property type="term" value="P:phospholipid catabolic process"/>
    <property type="evidence" value="ECO:0007669"/>
    <property type="project" value="UniProtKB-KW"/>
</dbReference>
<keyword evidence="1" id="KW-0997">Cell inner membrane</keyword>
<keyword evidence="4" id="KW-1185">Reference proteome</keyword>
<dbReference type="EC" id="3.1.3.27" evidence="1"/>
<keyword evidence="1" id="KW-0472">Membrane</keyword>
<keyword evidence="1" id="KW-0479">Metal-binding</keyword>
<evidence type="ECO:0000313" key="4">
    <source>
        <dbReference type="Proteomes" id="UP000317730"/>
    </source>
</evidence>
<comment type="function">
    <text evidence="1">Lipid phosphatase which dephosphorylates phosphatidylglycerophosphate (PGP) to phosphatidylglycerol (PG).</text>
</comment>
<accession>A0A4Y3TQJ4</accession>
<keyword evidence="1" id="KW-0443">Lipid metabolism</keyword>
<dbReference type="Pfam" id="PF04608">
    <property type="entry name" value="PgpA"/>
    <property type="match status" value="1"/>
</dbReference>
<keyword evidence="1" id="KW-0812">Transmembrane</keyword>
<dbReference type="GO" id="GO:0008962">
    <property type="term" value="F:phosphatidylglycerophosphatase activity"/>
    <property type="evidence" value="ECO:0007669"/>
    <property type="project" value="UniProtKB-EC"/>
</dbReference>
<evidence type="ECO:0000256" key="1">
    <source>
        <dbReference type="PIRNR" id="PIRNR006162"/>
    </source>
</evidence>
<gene>
    <name evidence="3" type="primary">pgpA</name>
    <name evidence="3" type="ORF">APE01nite_04030</name>
</gene>
<dbReference type="UniPathway" id="UPA00084">
    <property type="reaction ID" value="UER00504"/>
</dbReference>
<proteinExistence type="predicted"/>
<dbReference type="GO" id="GO:0046872">
    <property type="term" value="F:metal ion binding"/>
    <property type="evidence" value="ECO:0007669"/>
    <property type="project" value="UniProtKB-KW"/>
</dbReference>
<dbReference type="SUPFAM" id="SSF101307">
    <property type="entry name" value="YutG-like"/>
    <property type="match status" value="1"/>
</dbReference>
<name>A0A4Y3TQJ4_9PROT</name>
<dbReference type="InterPro" id="IPR036681">
    <property type="entry name" value="PgpA-like_sf"/>
</dbReference>
<keyword evidence="1" id="KW-0378">Hydrolase</keyword>
<keyword evidence="1" id="KW-1208">Phospholipid metabolism</keyword>
<keyword evidence="1" id="KW-0460">Magnesium</keyword>
<protein>
    <recommendedName>
        <fullName evidence="1">Phosphatidylglycerophosphatase A</fullName>
        <ecNumber evidence="1">3.1.3.27</ecNumber>
    </recommendedName>
    <alternativeName>
        <fullName evidence="1">Phosphatidylglycerolphosphate phosphatase A</fullName>
    </alternativeName>
</protein>
<dbReference type="Proteomes" id="UP000317730">
    <property type="component" value="Unassembled WGS sequence"/>
</dbReference>
<evidence type="ECO:0000313" key="3">
    <source>
        <dbReference type="EMBL" id="GEB84606.1"/>
    </source>
</evidence>
<reference evidence="3 4" key="1">
    <citation type="submission" date="2019-06" db="EMBL/GenBank/DDBJ databases">
        <title>Whole genome shotgun sequence of Acetobacter peroxydans NBRC 13755.</title>
        <authorList>
            <person name="Hosoyama A."/>
            <person name="Uohara A."/>
            <person name="Ohji S."/>
            <person name="Ichikawa N."/>
        </authorList>
    </citation>
    <scope>NUCLEOTIDE SEQUENCE [LARGE SCALE GENOMIC DNA]</scope>
    <source>
        <strain evidence="3 4">NBRC 13755</strain>
    </source>
</reference>
<dbReference type="AlphaFoldDB" id="A0A4Y3TQJ4"/>
<dbReference type="PANTHER" id="PTHR36305:SF1">
    <property type="entry name" value="PHOSPHATIDYLGLYCEROPHOSPHATASE A"/>
    <property type="match status" value="1"/>
</dbReference>
<dbReference type="EMBL" id="BJMV01000001">
    <property type="protein sequence ID" value="GEB84606.1"/>
    <property type="molecule type" value="Genomic_DNA"/>
</dbReference>
<comment type="pathway">
    <text evidence="1">Phospholipid metabolism; phosphatidylglycerol biosynthesis; phosphatidylglycerol from CDP-diacylglycerol: step 2/2.</text>
</comment>
<feature type="domain" description="YutG/PgpA" evidence="2">
    <location>
        <begin position="6"/>
        <end position="164"/>
    </location>
</feature>
<dbReference type="Gene3D" id="1.10.3760.10">
    <property type="entry name" value="PgpA-like"/>
    <property type="match status" value="1"/>
</dbReference>
<dbReference type="PIRSF" id="PIRSF006162">
    <property type="entry name" value="PgpA"/>
    <property type="match status" value="1"/>
</dbReference>
<dbReference type="OrthoDB" id="9804091at2"/>
<dbReference type="CDD" id="cd06971">
    <property type="entry name" value="PgpA"/>
    <property type="match status" value="1"/>
</dbReference>
<comment type="cofactor">
    <cofactor evidence="1">
        <name>Mg(2+)</name>
        <dbReference type="ChEBI" id="CHEBI:18420"/>
    </cofactor>
</comment>
<keyword evidence="1" id="KW-0595">Phospholipid degradation</keyword>
<keyword evidence="1" id="KW-1003">Cell membrane</keyword>
<dbReference type="PANTHER" id="PTHR36305">
    <property type="entry name" value="PHOSPHATIDYLGLYCEROPHOSPHATASE A"/>
    <property type="match status" value="1"/>
</dbReference>
<keyword evidence="1" id="KW-0442">Lipid degradation</keyword>
<dbReference type="RefSeq" id="WP_141374526.1">
    <property type="nucleotide sequence ID" value="NZ_BAPL01000017.1"/>
</dbReference>
<evidence type="ECO:0000259" key="2">
    <source>
        <dbReference type="Pfam" id="PF04608"/>
    </source>
</evidence>
<dbReference type="InterPro" id="IPR026037">
    <property type="entry name" value="PgpA"/>
</dbReference>
<comment type="subcellular location">
    <subcellularLocation>
        <location evidence="1">Cell inner membrane</location>
        <topology evidence="1">Multi-pass membrane protein</topology>
    </subcellularLocation>
</comment>
<dbReference type="GO" id="GO:0006655">
    <property type="term" value="P:phosphatidylglycerol biosynthetic process"/>
    <property type="evidence" value="ECO:0007669"/>
    <property type="project" value="UniProtKB-UniPathway"/>
</dbReference>
<organism evidence="3 4">
    <name type="scientific">Acetobacter peroxydans</name>
    <dbReference type="NCBI Taxonomy" id="104098"/>
    <lineage>
        <taxon>Bacteria</taxon>
        <taxon>Pseudomonadati</taxon>
        <taxon>Pseudomonadota</taxon>
        <taxon>Alphaproteobacteria</taxon>
        <taxon>Acetobacterales</taxon>
        <taxon>Acetobacteraceae</taxon>
        <taxon>Acetobacter</taxon>
    </lineage>
</organism>
<dbReference type="InterPro" id="IPR007686">
    <property type="entry name" value="YutG/PgpA"/>
</dbReference>
<dbReference type="GO" id="GO:0005886">
    <property type="term" value="C:plasma membrane"/>
    <property type="evidence" value="ECO:0007669"/>
    <property type="project" value="UniProtKB-SubCell"/>
</dbReference>
<sequence>MTLARFVATFGGCGLSPRAPGTVGSFAALVLGVPMLKRPRLLVSSAIAASLVGWWAANRAGDGEDHGWIVIDEVAGMWLALLGCLPAGENNSSPSSEALSDTKEALPVSRRPWLLPLLAFGLFRLFDITKPGPVGRLDKRHDAVGIMGDDIVAGLMAAACVKAIRALPCLRAARQ</sequence>